<comment type="caution">
    <text evidence="8">The sequence shown here is derived from an EMBL/GenBank/DDBJ whole genome shotgun (WGS) entry which is preliminary data.</text>
</comment>
<dbReference type="InterPro" id="IPR036388">
    <property type="entry name" value="WH-like_DNA-bd_sf"/>
</dbReference>
<dbReference type="InterPro" id="IPR013249">
    <property type="entry name" value="RNA_pol_sigma70_r4_t2"/>
</dbReference>
<reference evidence="9" key="1">
    <citation type="journal article" date="2019" name="Int. J. Syst. Evol. Microbiol.">
        <title>The Global Catalogue of Microorganisms (GCM) 10K type strain sequencing project: providing services to taxonomists for standard genome sequencing and annotation.</title>
        <authorList>
            <consortium name="The Broad Institute Genomics Platform"/>
            <consortium name="The Broad Institute Genome Sequencing Center for Infectious Disease"/>
            <person name="Wu L."/>
            <person name="Ma J."/>
        </authorList>
    </citation>
    <scope>NUCLEOTIDE SEQUENCE [LARGE SCALE GENOMIC DNA]</scope>
    <source>
        <strain evidence="9">CCUG 54356</strain>
    </source>
</reference>
<evidence type="ECO:0000313" key="9">
    <source>
        <dbReference type="Proteomes" id="UP001597264"/>
    </source>
</evidence>
<comment type="similarity">
    <text evidence="1">Belongs to the sigma-70 factor family. ECF subfamily.</text>
</comment>
<keyword evidence="3" id="KW-0731">Sigma factor</keyword>
<dbReference type="Pfam" id="PF04542">
    <property type="entry name" value="Sigma70_r2"/>
    <property type="match status" value="1"/>
</dbReference>
<dbReference type="InterPro" id="IPR007627">
    <property type="entry name" value="RNA_pol_sigma70_r2"/>
</dbReference>
<dbReference type="Gene3D" id="1.10.10.10">
    <property type="entry name" value="Winged helix-like DNA-binding domain superfamily/Winged helix DNA-binding domain"/>
    <property type="match status" value="1"/>
</dbReference>
<feature type="region of interest" description="Disordered" evidence="5">
    <location>
        <begin position="74"/>
        <end position="96"/>
    </location>
</feature>
<evidence type="ECO:0000256" key="4">
    <source>
        <dbReference type="ARBA" id="ARBA00023163"/>
    </source>
</evidence>
<accession>A0ABW3UBJ8</accession>
<dbReference type="InterPro" id="IPR013324">
    <property type="entry name" value="RNA_pol_sigma_r3/r4-like"/>
</dbReference>
<dbReference type="InterPro" id="IPR039425">
    <property type="entry name" value="RNA_pol_sigma-70-like"/>
</dbReference>
<evidence type="ECO:0000256" key="2">
    <source>
        <dbReference type="ARBA" id="ARBA00023015"/>
    </source>
</evidence>
<dbReference type="SUPFAM" id="SSF88659">
    <property type="entry name" value="Sigma3 and sigma4 domains of RNA polymerase sigma factors"/>
    <property type="match status" value="1"/>
</dbReference>
<dbReference type="EMBL" id="JBHTLR010000010">
    <property type="protein sequence ID" value="MFD1217170.1"/>
    <property type="molecule type" value="Genomic_DNA"/>
</dbReference>
<dbReference type="InterPro" id="IPR014284">
    <property type="entry name" value="RNA_pol_sigma-70_dom"/>
</dbReference>
<proteinExistence type="inferred from homology"/>
<evidence type="ECO:0000259" key="7">
    <source>
        <dbReference type="Pfam" id="PF08281"/>
    </source>
</evidence>
<dbReference type="RefSeq" id="WP_230435739.1">
    <property type="nucleotide sequence ID" value="NZ_CP087715.1"/>
</dbReference>
<protein>
    <submittedName>
        <fullName evidence="8">RNA polymerase sigma factor</fullName>
    </submittedName>
</protein>
<dbReference type="Proteomes" id="UP001597264">
    <property type="component" value="Unassembled WGS sequence"/>
</dbReference>
<evidence type="ECO:0000256" key="5">
    <source>
        <dbReference type="SAM" id="MobiDB-lite"/>
    </source>
</evidence>
<evidence type="ECO:0000259" key="6">
    <source>
        <dbReference type="Pfam" id="PF04542"/>
    </source>
</evidence>
<keyword evidence="4" id="KW-0804">Transcription</keyword>
<keyword evidence="2" id="KW-0805">Transcription regulation</keyword>
<organism evidence="8 9">
    <name type="scientific">Microbulbifer celer</name>
    <dbReference type="NCBI Taxonomy" id="435905"/>
    <lineage>
        <taxon>Bacteria</taxon>
        <taxon>Pseudomonadati</taxon>
        <taxon>Pseudomonadota</taxon>
        <taxon>Gammaproteobacteria</taxon>
        <taxon>Cellvibrionales</taxon>
        <taxon>Microbulbiferaceae</taxon>
        <taxon>Microbulbifer</taxon>
    </lineage>
</organism>
<keyword evidence="9" id="KW-1185">Reference proteome</keyword>
<feature type="domain" description="RNA polymerase sigma-70 region 2" evidence="6">
    <location>
        <begin position="22"/>
        <end position="76"/>
    </location>
</feature>
<dbReference type="PANTHER" id="PTHR43133">
    <property type="entry name" value="RNA POLYMERASE ECF-TYPE SIGMA FACTO"/>
    <property type="match status" value="1"/>
</dbReference>
<sequence>MPNSATIHQGTIRELLEGSTEIRRYVQRHSPDPTEAADYYQECIAIVLEQSRRRAIENPVAYAIRTARNLISKHKRPEQLEEDDAVSPAPSPEDCYHTGQRLAQIARVLEDMPPLRRQVFIRRRVYGESREQIAESMNISREAVKKHITRALVDIQLHLDKQG</sequence>
<dbReference type="Pfam" id="PF08281">
    <property type="entry name" value="Sigma70_r4_2"/>
    <property type="match status" value="1"/>
</dbReference>
<evidence type="ECO:0000313" key="8">
    <source>
        <dbReference type="EMBL" id="MFD1217170.1"/>
    </source>
</evidence>
<dbReference type="NCBIfam" id="TIGR02937">
    <property type="entry name" value="sigma70-ECF"/>
    <property type="match status" value="1"/>
</dbReference>
<dbReference type="PANTHER" id="PTHR43133:SF63">
    <property type="entry name" value="RNA POLYMERASE SIGMA FACTOR FECI-RELATED"/>
    <property type="match status" value="1"/>
</dbReference>
<evidence type="ECO:0000256" key="3">
    <source>
        <dbReference type="ARBA" id="ARBA00023082"/>
    </source>
</evidence>
<dbReference type="InterPro" id="IPR013325">
    <property type="entry name" value="RNA_pol_sigma_r2"/>
</dbReference>
<gene>
    <name evidence="8" type="ORF">ACFQ2X_11215</name>
</gene>
<feature type="domain" description="RNA polymerase sigma factor 70 region 4 type 2" evidence="7">
    <location>
        <begin position="103"/>
        <end position="153"/>
    </location>
</feature>
<evidence type="ECO:0000256" key="1">
    <source>
        <dbReference type="ARBA" id="ARBA00010641"/>
    </source>
</evidence>
<dbReference type="SUPFAM" id="SSF88946">
    <property type="entry name" value="Sigma2 domain of RNA polymerase sigma factors"/>
    <property type="match status" value="1"/>
</dbReference>
<name>A0ABW3UBJ8_9GAMM</name>